<organism evidence="1 2">
    <name type="scientific">Romanomermis culicivorax</name>
    <name type="common">Nematode worm</name>
    <dbReference type="NCBI Taxonomy" id="13658"/>
    <lineage>
        <taxon>Eukaryota</taxon>
        <taxon>Metazoa</taxon>
        <taxon>Ecdysozoa</taxon>
        <taxon>Nematoda</taxon>
        <taxon>Enoplea</taxon>
        <taxon>Dorylaimia</taxon>
        <taxon>Mermithida</taxon>
        <taxon>Mermithoidea</taxon>
        <taxon>Mermithidae</taxon>
        <taxon>Romanomermis</taxon>
    </lineage>
</organism>
<sequence>MVTEDNMLLGVREYGGYSTIYALSRLKESEARLGKSVSEKFIKFTCDTLPFSTRFISKRSGRRKPIPDRAGAH</sequence>
<dbReference type="WBParaSite" id="nRc.2.0.1.t13640-RA">
    <property type="protein sequence ID" value="nRc.2.0.1.t13640-RA"/>
    <property type="gene ID" value="nRc.2.0.1.g13640"/>
</dbReference>
<keyword evidence="1" id="KW-1185">Reference proteome</keyword>
<dbReference type="AlphaFoldDB" id="A0A915IHS9"/>
<evidence type="ECO:0000313" key="1">
    <source>
        <dbReference type="Proteomes" id="UP000887565"/>
    </source>
</evidence>
<name>A0A915IHS9_ROMCU</name>
<dbReference type="Proteomes" id="UP000887565">
    <property type="component" value="Unplaced"/>
</dbReference>
<protein>
    <submittedName>
        <fullName evidence="2">Uncharacterized protein</fullName>
    </submittedName>
</protein>
<reference evidence="2" key="1">
    <citation type="submission" date="2022-11" db="UniProtKB">
        <authorList>
            <consortium name="WormBaseParasite"/>
        </authorList>
    </citation>
    <scope>IDENTIFICATION</scope>
</reference>
<accession>A0A915IHS9</accession>
<proteinExistence type="predicted"/>
<evidence type="ECO:0000313" key="2">
    <source>
        <dbReference type="WBParaSite" id="nRc.2.0.1.t13640-RA"/>
    </source>
</evidence>